<feature type="region of interest" description="Disordered" evidence="1">
    <location>
        <begin position="201"/>
        <end position="220"/>
    </location>
</feature>
<name>A0A5B8MMV8_9CHLO</name>
<feature type="region of interest" description="Disordered" evidence="1">
    <location>
        <begin position="67"/>
        <end position="123"/>
    </location>
</feature>
<evidence type="ECO:0000313" key="2">
    <source>
        <dbReference type="EMBL" id="QDZ20640.1"/>
    </source>
</evidence>
<gene>
    <name evidence="2" type="ORF">A3770_04p31580</name>
</gene>
<accession>A0A5B8MMV8</accession>
<feature type="compositionally biased region" description="Basic and acidic residues" evidence="1">
    <location>
        <begin position="201"/>
        <end position="211"/>
    </location>
</feature>
<dbReference type="AlphaFoldDB" id="A0A5B8MMV8"/>
<dbReference type="EMBL" id="CP031037">
    <property type="protein sequence ID" value="QDZ20640.1"/>
    <property type="molecule type" value="Genomic_DNA"/>
</dbReference>
<protein>
    <recommendedName>
        <fullName evidence="4">Sin1 middle CRIM domain-containing protein</fullName>
    </recommendedName>
</protein>
<dbReference type="Proteomes" id="UP000316726">
    <property type="component" value="Chromosome 4"/>
</dbReference>
<reference evidence="2 3" key="1">
    <citation type="submission" date="2018-07" db="EMBL/GenBank/DDBJ databases">
        <title>The complete nuclear genome of the prasinophyte Chloropicon primus (CCMP1205).</title>
        <authorList>
            <person name="Pombert J.-F."/>
            <person name="Otis C."/>
            <person name="Turmel M."/>
            <person name="Lemieux C."/>
        </authorList>
    </citation>
    <scope>NUCLEOTIDE SEQUENCE [LARGE SCALE GENOMIC DNA]</scope>
    <source>
        <strain evidence="2 3">CCMP1205</strain>
    </source>
</reference>
<evidence type="ECO:0000313" key="3">
    <source>
        <dbReference type="Proteomes" id="UP000316726"/>
    </source>
</evidence>
<feature type="compositionally biased region" description="Low complexity" evidence="1">
    <location>
        <begin position="104"/>
        <end position="114"/>
    </location>
</feature>
<organism evidence="2 3">
    <name type="scientific">Chloropicon primus</name>
    <dbReference type="NCBI Taxonomy" id="1764295"/>
    <lineage>
        <taxon>Eukaryota</taxon>
        <taxon>Viridiplantae</taxon>
        <taxon>Chlorophyta</taxon>
        <taxon>Chloropicophyceae</taxon>
        <taxon>Chloropicales</taxon>
        <taxon>Chloropicaceae</taxon>
        <taxon>Chloropicon</taxon>
    </lineage>
</organism>
<evidence type="ECO:0008006" key="4">
    <source>
        <dbReference type="Google" id="ProtNLM"/>
    </source>
</evidence>
<keyword evidence="3" id="KW-1185">Reference proteome</keyword>
<dbReference type="OrthoDB" id="241990at2759"/>
<evidence type="ECO:0000256" key="1">
    <source>
        <dbReference type="SAM" id="MobiDB-lite"/>
    </source>
</evidence>
<sequence>MEEGFLQRLFPRGEGDGHYRTAAYSKLYNVLCPPQPNLREIAQGFALSKEKSKANVWESFLDAPSDLAGGSSGKEGNSLDKASEGDDQGSSQHAPVRTVRGFEATSSSNSATSSGDQLERKKETDQSELSIGFFRRKKLRVVLFAARLHADKAGNKRDVMEFQVDADRTLTASMLTQVILGKISAKDYKVDFTGYEVRFPDRDDDGLKPEEATADTTLPPLGFQQPVSQLNSNMFVITERPVNNKALAMKTRVSINSFERDRSRFPTLSQLSPEELDEYFKKNTPKDSKNPITCIVKLAISPLCTKKLVGSIGRSLQSFADCIPQSVVLRADSGMTVEDLTKFFLGSLCKGYEEHWKDWMIRKTKVSVFDTVDERCSFWMHQGNNPLGEVLDTDAKVTDVAAWQTIVLLPRTSKYALEKKASESQRGKSEQPKVTYLFTEQTASMYVEYNVVKFNRYGKKQERILGIDREQIYNLLPRLQLDEDSMDMELTASDLIEAKGASADLSAKSLAAKVSRGLLQSTTSETKKRVRQVNQVKSCEVSGDNKAVGCLRYKDGSTYNFEFENEDLCAEAVARINYLVKLCTESL</sequence>
<proteinExistence type="predicted"/>